<dbReference type="AlphaFoldDB" id="A0AAX3FLP6"/>
<gene>
    <name evidence="1" type="ORF">NCTC8529_02114</name>
</gene>
<evidence type="ECO:0000313" key="2">
    <source>
        <dbReference type="Proteomes" id="UP000268529"/>
    </source>
</evidence>
<organism evidence="1 2">
    <name type="scientific">Actinobacillus equuli</name>
    <dbReference type="NCBI Taxonomy" id="718"/>
    <lineage>
        <taxon>Bacteria</taxon>
        <taxon>Pseudomonadati</taxon>
        <taxon>Pseudomonadota</taxon>
        <taxon>Gammaproteobacteria</taxon>
        <taxon>Pasteurellales</taxon>
        <taxon>Pasteurellaceae</taxon>
        <taxon>Actinobacillus</taxon>
    </lineage>
</organism>
<reference evidence="1 2" key="1">
    <citation type="submission" date="2018-12" db="EMBL/GenBank/DDBJ databases">
        <authorList>
            <consortium name="Pathogen Informatics"/>
        </authorList>
    </citation>
    <scope>NUCLEOTIDE SEQUENCE [LARGE SCALE GENOMIC DNA]</scope>
    <source>
        <strain evidence="1 2">NCTC8529</strain>
    </source>
</reference>
<dbReference type="GeneID" id="92744925"/>
<dbReference type="EMBL" id="LR134310">
    <property type="protein sequence ID" value="VEE92970.1"/>
    <property type="molecule type" value="Genomic_DNA"/>
</dbReference>
<sequence length="477" mass="52840">MKNKLANINSNNGRFIDGNPNTGTLGTIVTAEWLNGVQDRMQDVYEELRNVLLLGNLQPDGQRQNQVAEAIKAYCNNINLKVQSNTRNFDNYIPNSKKSNAINSNSADTVATSNAVKAAYDKGVEAKNIAEKAYKVDSTNQNKNLNGLLGQNTVFGIAGRNANVTGLGNIYNYGSGIAFSASSGNAMLYIPHSHKTVNHGVWVQSTFAGNNAEPVWRRIDGADFADIRDNPLTETGNTLKYRKRYIGVQVDSGAYGGLDITRSDSNGSWSSRFEALPDRKWKFWTNSDGKGFEQYLPAKNGTIILDVDADRDATPNQLVRRDGSGDVNGRLFRSTYQNQNTMSGAIAFRINNTGDNYTRYCDNPAAVRTWLGVDVIYQKIGNFEVRKYPDGTMIQTHVYEINDLTNWAERTFSWAVAFVASPLLFEKITTSATTDTIASANILSKSNATSVSYIFYERHAINQGKCRVQFLAIGRWK</sequence>
<dbReference type="RefSeq" id="WP_197050935.1">
    <property type="nucleotide sequence ID" value="NZ_LR134310.1"/>
</dbReference>
<dbReference type="Proteomes" id="UP000268529">
    <property type="component" value="Chromosome"/>
</dbReference>
<accession>A0AAX3FLP6</accession>
<evidence type="ECO:0000313" key="1">
    <source>
        <dbReference type="EMBL" id="VEE92970.1"/>
    </source>
</evidence>
<protein>
    <submittedName>
        <fullName evidence="1">Phage tail fibre repeat</fullName>
    </submittedName>
</protein>
<name>A0AAX3FLP6_ACTEU</name>
<proteinExistence type="predicted"/>